<keyword evidence="2" id="KW-1185">Reference proteome</keyword>
<proteinExistence type="predicted"/>
<sequence length="69" mass="7556">PELSLLVLVASNRQQPGLPIPSRGQSDCFWKWEIEDGGDATQLQNDATTLKIDNLLLSAPPPRPFGLTQ</sequence>
<organism evidence="1 2">
    <name type="scientific">Pyricularia grisea</name>
    <name type="common">Crabgrass-specific blast fungus</name>
    <name type="synonym">Magnaporthe grisea</name>
    <dbReference type="NCBI Taxonomy" id="148305"/>
    <lineage>
        <taxon>Eukaryota</taxon>
        <taxon>Fungi</taxon>
        <taxon>Dikarya</taxon>
        <taxon>Ascomycota</taxon>
        <taxon>Pezizomycotina</taxon>
        <taxon>Sordariomycetes</taxon>
        <taxon>Sordariomycetidae</taxon>
        <taxon>Magnaporthales</taxon>
        <taxon>Pyriculariaceae</taxon>
        <taxon>Pyricularia</taxon>
    </lineage>
</organism>
<evidence type="ECO:0000313" key="1">
    <source>
        <dbReference type="EMBL" id="KAI6301641.1"/>
    </source>
</evidence>
<name>A0ABQ8NSX9_PYRGI</name>
<accession>A0ABQ8NSX9</accession>
<gene>
    <name evidence="1" type="ORF">MCOR33_002918</name>
</gene>
<protein>
    <submittedName>
        <fullName evidence="1">Uncharacterized protein</fullName>
    </submittedName>
</protein>
<dbReference type="EMBL" id="JABSND010000035">
    <property type="protein sequence ID" value="KAI6301641.1"/>
    <property type="molecule type" value="Genomic_DNA"/>
</dbReference>
<reference evidence="1" key="1">
    <citation type="submission" date="2021-01" db="EMBL/GenBank/DDBJ databases">
        <title>Deciphering the adaptive evolutionary patterns associated with biogeogrpahic diversity in the finger millet blast pathogen Magnaporthe oryzae in Eastern Africa.</title>
        <authorList>
            <person name="Onyema G."/>
            <person name="Shittu T.A."/>
            <person name="Dodsworth S."/>
            <person name="Devilliers S."/>
            <person name="Muthumeenakshi S."/>
            <person name="Sreenivasaprasad S."/>
        </authorList>
    </citation>
    <scope>NUCLEOTIDE SEQUENCE</scope>
    <source>
        <strain evidence="1">D15/s37</strain>
    </source>
</reference>
<dbReference type="Proteomes" id="UP001059893">
    <property type="component" value="Unassembled WGS sequence"/>
</dbReference>
<comment type="caution">
    <text evidence="1">The sequence shown here is derived from an EMBL/GenBank/DDBJ whole genome shotgun (WGS) entry which is preliminary data.</text>
</comment>
<feature type="non-terminal residue" evidence="1">
    <location>
        <position position="1"/>
    </location>
</feature>
<evidence type="ECO:0000313" key="2">
    <source>
        <dbReference type="Proteomes" id="UP001059893"/>
    </source>
</evidence>